<dbReference type="InterPro" id="IPR011009">
    <property type="entry name" value="Kinase-like_dom_sf"/>
</dbReference>
<dbReference type="CDD" id="cd05121">
    <property type="entry name" value="ABC1_ADCK3-like"/>
    <property type="match status" value="1"/>
</dbReference>
<dbReference type="PANTHER" id="PTHR10566:SF113">
    <property type="entry name" value="PROTEIN ACTIVITY OF BC1 COMPLEX KINASE 7, CHLOROPLASTIC"/>
    <property type="match status" value="1"/>
</dbReference>
<dbReference type="InterPro" id="IPR050154">
    <property type="entry name" value="UbiB_kinase"/>
</dbReference>
<name>A0A644V2Q7_9ZZZZ</name>
<keyword evidence="2" id="KW-0472">Membrane</keyword>
<keyword evidence="4" id="KW-0808">Transferase</keyword>
<dbReference type="GO" id="GO:0016740">
    <property type="term" value="F:transferase activity"/>
    <property type="evidence" value="ECO:0007669"/>
    <property type="project" value="UniProtKB-KW"/>
</dbReference>
<gene>
    <name evidence="4" type="primary">ubiB_6</name>
    <name evidence="4" type="ORF">SDC9_31483</name>
</gene>
<dbReference type="EMBL" id="VSSQ01000207">
    <property type="protein sequence ID" value="MPL85514.1"/>
    <property type="molecule type" value="Genomic_DNA"/>
</dbReference>
<evidence type="ECO:0000256" key="2">
    <source>
        <dbReference type="SAM" id="Phobius"/>
    </source>
</evidence>
<dbReference type="PANTHER" id="PTHR10566">
    <property type="entry name" value="CHAPERONE-ACTIVITY OF BC1 COMPLEX CABC1 -RELATED"/>
    <property type="match status" value="1"/>
</dbReference>
<evidence type="ECO:0000256" key="1">
    <source>
        <dbReference type="ARBA" id="ARBA00009670"/>
    </source>
</evidence>
<proteinExistence type="inferred from homology"/>
<dbReference type="Pfam" id="PF03109">
    <property type="entry name" value="ABC1"/>
    <property type="match status" value="1"/>
</dbReference>
<feature type="transmembrane region" description="Helical" evidence="2">
    <location>
        <begin position="518"/>
        <end position="536"/>
    </location>
</feature>
<protein>
    <recommendedName>
        <fullName evidence="3">ABC1 atypical kinase-like domain-containing protein</fullName>
    </recommendedName>
</protein>
<keyword evidence="2" id="KW-1133">Transmembrane helix</keyword>
<feature type="transmembrane region" description="Helical" evidence="2">
    <location>
        <begin position="492"/>
        <end position="512"/>
    </location>
</feature>
<accession>A0A644V2Q7</accession>
<evidence type="ECO:0000313" key="4">
    <source>
        <dbReference type="EMBL" id="MPL85514.1"/>
    </source>
</evidence>
<dbReference type="InterPro" id="IPR004147">
    <property type="entry name" value="ABC1_dom"/>
</dbReference>
<evidence type="ECO:0000259" key="3">
    <source>
        <dbReference type="Pfam" id="PF03109"/>
    </source>
</evidence>
<dbReference type="SUPFAM" id="SSF56112">
    <property type="entry name" value="Protein kinase-like (PK-like)"/>
    <property type="match status" value="1"/>
</dbReference>
<comment type="similarity">
    <text evidence="1">Belongs to the protein kinase superfamily. ADCK protein kinase family.</text>
</comment>
<keyword evidence="2" id="KW-0812">Transmembrane</keyword>
<sequence>MASVSLRRYGQIADVLVKYGFGYFINEMFPGFINTKKAAVEEFSGYSAYVRIRMALEELGPTFVKFGQLMSTRTELFPAEMIEELCKLQDRVGVVPFDEVIPTLDEYIPDWRDVFTSVDPKPLAAASISQVYRAVMQDGTILALKIQRPRITARIEQDVVLLRSIAQLLEDKRPELRIYNPVSLVDDFTTQIRKELDFTRDGMNAERLARNMKLSGIPGIKIPKIYWDFSGKELLAMEFVAGCRSDDIDAIIAMGMDPKDLASRGLKAFMIQIFQNGFYHGDPHAGNLRISPSGDLVFLDFGVCGVLMKDMRNKFISLILALLSADTDLTIRYIKNLGVQIPQTGIDEFRGELYLALLDYKEMGAQVNFSGLLGSIQDLFQKNNIRVPSNIMQLLKALMLVSNVAFTLDPDLQFTKEVEPYLKQIVTDDMRDPANIQKKLLDAKVRLEDLARVPRQLGSVLEMASEGKLKVDISAKEVTDLSKTIESSVDKLVIGLILSAIVIGLSLVMMSQTFTSEFLPVVAYIAAVLVIIVIFYKMRSRSKKHGD</sequence>
<feature type="domain" description="ABC1 atypical kinase-like" evidence="3">
    <location>
        <begin position="87"/>
        <end position="329"/>
    </location>
</feature>
<comment type="caution">
    <text evidence="4">The sequence shown here is derived from an EMBL/GenBank/DDBJ whole genome shotgun (WGS) entry which is preliminary data.</text>
</comment>
<reference evidence="4" key="1">
    <citation type="submission" date="2019-08" db="EMBL/GenBank/DDBJ databases">
        <authorList>
            <person name="Kucharzyk K."/>
            <person name="Murdoch R.W."/>
            <person name="Higgins S."/>
            <person name="Loffler F."/>
        </authorList>
    </citation>
    <scope>NUCLEOTIDE SEQUENCE</scope>
</reference>
<organism evidence="4">
    <name type="scientific">bioreactor metagenome</name>
    <dbReference type="NCBI Taxonomy" id="1076179"/>
    <lineage>
        <taxon>unclassified sequences</taxon>
        <taxon>metagenomes</taxon>
        <taxon>ecological metagenomes</taxon>
    </lineage>
</organism>
<dbReference type="AlphaFoldDB" id="A0A644V2Q7"/>